<accession>A0AAV0AVF5</accession>
<evidence type="ECO:0000313" key="2">
    <source>
        <dbReference type="EMBL" id="CAH7673151.1"/>
    </source>
</evidence>
<keyword evidence="3" id="KW-1185">Reference proteome</keyword>
<gene>
    <name evidence="2" type="ORF">PPACK8108_LOCUS8025</name>
</gene>
<evidence type="ECO:0000256" key="1">
    <source>
        <dbReference type="SAM" id="MobiDB-lite"/>
    </source>
</evidence>
<feature type="region of interest" description="Disordered" evidence="1">
    <location>
        <begin position="1"/>
        <end position="93"/>
    </location>
</feature>
<protein>
    <submittedName>
        <fullName evidence="2">Uncharacterized protein</fullName>
    </submittedName>
</protein>
<dbReference type="AlphaFoldDB" id="A0AAV0AVF5"/>
<evidence type="ECO:0000313" key="3">
    <source>
        <dbReference type="Proteomes" id="UP001153365"/>
    </source>
</evidence>
<comment type="caution">
    <text evidence="2">The sequence shown here is derived from an EMBL/GenBank/DDBJ whole genome shotgun (WGS) entry which is preliminary data.</text>
</comment>
<organism evidence="2 3">
    <name type="scientific">Phakopsora pachyrhizi</name>
    <name type="common">Asian soybean rust disease fungus</name>
    <dbReference type="NCBI Taxonomy" id="170000"/>
    <lineage>
        <taxon>Eukaryota</taxon>
        <taxon>Fungi</taxon>
        <taxon>Dikarya</taxon>
        <taxon>Basidiomycota</taxon>
        <taxon>Pucciniomycotina</taxon>
        <taxon>Pucciniomycetes</taxon>
        <taxon>Pucciniales</taxon>
        <taxon>Phakopsoraceae</taxon>
        <taxon>Phakopsora</taxon>
    </lineage>
</organism>
<name>A0AAV0AVF5_PHAPC</name>
<proteinExistence type="predicted"/>
<feature type="compositionally biased region" description="Low complexity" evidence="1">
    <location>
        <begin position="77"/>
        <end position="90"/>
    </location>
</feature>
<dbReference type="Proteomes" id="UP001153365">
    <property type="component" value="Unassembled WGS sequence"/>
</dbReference>
<reference evidence="2" key="1">
    <citation type="submission" date="2022-06" db="EMBL/GenBank/DDBJ databases">
        <authorList>
            <consortium name="SYNGENTA / RWTH Aachen University"/>
        </authorList>
    </citation>
    <scope>NUCLEOTIDE SEQUENCE</scope>
</reference>
<sequence>MSNSNFPPRNTRNSQKAKDDSTSITRDRSRARTDSRGEDVIHPQPRALTSSGQGHGHSDGDGNTNSAITTACPIPGTPTTSRGSTSRAGSCTDSWEYPGTPSLLLSNIDPNKTVQASTNISVHITTQIALSTHRSRSQDLFEQQDVTKFIEGTRKVLNQEMDIREQLSRTEGDEAAEERRFVVIVSG</sequence>
<feature type="compositionally biased region" description="Polar residues" evidence="1">
    <location>
        <begin position="1"/>
        <end position="14"/>
    </location>
</feature>
<feature type="compositionally biased region" description="Basic and acidic residues" evidence="1">
    <location>
        <begin position="16"/>
        <end position="41"/>
    </location>
</feature>
<dbReference type="EMBL" id="CALTRL010001623">
    <property type="protein sequence ID" value="CAH7673151.1"/>
    <property type="molecule type" value="Genomic_DNA"/>
</dbReference>